<dbReference type="SMART" id="SM00278">
    <property type="entry name" value="HhH1"/>
    <property type="match status" value="2"/>
</dbReference>
<dbReference type="InterPro" id="IPR019554">
    <property type="entry name" value="Soluble_ligand-bd"/>
</dbReference>
<dbReference type="Pfam" id="PF12836">
    <property type="entry name" value="HHH_3"/>
    <property type="match status" value="1"/>
</dbReference>
<evidence type="ECO:0000313" key="3">
    <source>
        <dbReference type="EMBL" id="MBD7943810.1"/>
    </source>
</evidence>
<keyword evidence="1" id="KW-0812">Transmembrane</keyword>
<dbReference type="PANTHER" id="PTHR21180">
    <property type="entry name" value="ENDONUCLEASE/EXONUCLEASE/PHOSPHATASE FAMILY DOMAIN-CONTAINING PROTEIN 1"/>
    <property type="match status" value="1"/>
</dbReference>
<evidence type="ECO:0000313" key="4">
    <source>
        <dbReference type="Proteomes" id="UP000640786"/>
    </source>
</evidence>
<dbReference type="SUPFAM" id="SSF47781">
    <property type="entry name" value="RuvA domain 2-like"/>
    <property type="match status" value="1"/>
</dbReference>
<reference evidence="3 4" key="1">
    <citation type="submission" date="2020-08" db="EMBL/GenBank/DDBJ databases">
        <title>A Genomic Blueprint of the Chicken Gut Microbiome.</title>
        <authorList>
            <person name="Gilroy R."/>
            <person name="Ravi A."/>
            <person name="Getino M."/>
            <person name="Pursley I."/>
            <person name="Horton D.L."/>
            <person name="Alikhan N.-F."/>
            <person name="Baker D."/>
            <person name="Gharbi K."/>
            <person name="Hall N."/>
            <person name="Watson M."/>
            <person name="Adriaenssens E.M."/>
            <person name="Foster-Nyarko E."/>
            <person name="Jarju S."/>
            <person name="Secka A."/>
            <person name="Antonio M."/>
            <person name="Oren A."/>
            <person name="Chaudhuri R."/>
            <person name="La Ragione R.M."/>
            <person name="Hildebrand F."/>
            <person name="Pallen M.J."/>
        </authorList>
    </citation>
    <scope>NUCLEOTIDE SEQUENCE [LARGE SCALE GENOMIC DNA]</scope>
    <source>
        <strain evidence="3 4">Sa2BUA9</strain>
    </source>
</reference>
<dbReference type="InterPro" id="IPR004509">
    <property type="entry name" value="Competence_ComEA_HhH"/>
</dbReference>
<evidence type="ECO:0000259" key="2">
    <source>
        <dbReference type="SMART" id="SM00278"/>
    </source>
</evidence>
<proteinExistence type="predicted"/>
<dbReference type="NCBIfam" id="TIGR00426">
    <property type="entry name" value="competence protein ComEA helix-hairpin-helix repeat region"/>
    <property type="match status" value="1"/>
</dbReference>
<accession>A0ABR8R7T0</accession>
<gene>
    <name evidence="3" type="ORF">H9650_06725</name>
</gene>
<comment type="caution">
    <text evidence="3">The sequence shown here is derived from an EMBL/GenBank/DDBJ whole genome shotgun (WGS) entry which is preliminary data.</text>
</comment>
<feature type="domain" description="Helix-hairpin-helix DNA-binding motif class 1" evidence="2">
    <location>
        <begin position="152"/>
        <end position="171"/>
    </location>
</feature>
<dbReference type="RefSeq" id="WP_191696850.1">
    <property type="nucleotide sequence ID" value="NZ_JACSQO010000002.1"/>
</dbReference>
<dbReference type="EMBL" id="JACSQO010000002">
    <property type="protein sequence ID" value="MBD7943810.1"/>
    <property type="molecule type" value="Genomic_DNA"/>
</dbReference>
<dbReference type="InterPro" id="IPR051675">
    <property type="entry name" value="Endo/Exo/Phosphatase_dom_1"/>
</dbReference>
<feature type="transmembrane region" description="Helical" evidence="1">
    <location>
        <begin position="12"/>
        <end position="28"/>
    </location>
</feature>
<dbReference type="InterPro" id="IPR010994">
    <property type="entry name" value="RuvA_2-like"/>
</dbReference>
<dbReference type="Proteomes" id="UP000640786">
    <property type="component" value="Unassembled WGS sequence"/>
</dbReference>
<keyword evidence="4" id="KW-1185">Reference proteome</keyword>
<evidence type="ECO:0000256" key="1">
    <source>
        <dbReference type="SAM" id="Phobius"/>
    </source>
</evidence>
<dbReference type="InterPro" id="IPR003583">
    <property type="entry name" value="Hlx-hairpin-Hlx_DNA-bd_motif"/>
</dbReference>
<dbReference type="Gene3D" id="3.10.20.600">
    <property type="match status" value="1"/>
</dbReference>
<feature type="domain" description="Helix-hairpin-helix DNA-binding motif class 1" evidence="2">
    <location>
        <begin position="182"/>
        <end position="201"/>
    </location>
</feature>
<keyword evidence="1" id="KW-0472">Membrane</keyword>
<name>A0ABR8R7T0_9BACI</name>
<dbReference type="Gene3D" id="1.10.150.320">
    <property type="entry name" value="Photosystem II 12 kDa extrinsic protein"/>
    <property type="match status" value="1"/>
</dbReference>
<organism evidence="3 4">
    <name type="scientific">Psychrobacillus faecigallinarum</name>
    <dbReference type="NCBI Taxonomy" id="2762235"/>
    <lineage>
        <taxon>Bacteria</taxon>
        <taxon>Bacillati</taxon>
        <taxon>Bacillota</taxon>
        <taxon>Bacilli</taxon>
        <taxon>Bacillales</taxon>
        <taxon>Bacillaceae</taxon>
        <taxon>Psychrobacillus</taxon>
    </lineage>
</organism>
<dbReference type="Pfam" id="PF10531">
    <property type="entry name" value="SLBB"/>
    <property type="match status" value="1"/>
</dbReference>
<protein>
    <submittedName>
        <fullName evidence="3">Helix-hairpin-helix domain-containing protein</fullName>
    </submittedName>
</protein>
<dbReference type="PANTHER" id="PTHR21180:SF32">
    <property type="entry name" value="ENDONUCLEASE_EXONUCLEASE_PHOSPHATASE FAMILY DOMAIN-CONTAINING PROTEIN 1"/>
    <property type="match status" value="1"/>
</dbReference>
<keyword evidence="1" id="KW-1133">Transmembrane helix</keyword>
<sequence length="205" mass="22778">MNSKFKLIHIKKFLLPIIVLTFLLFILIQKQFNSANPSAEEIQPSLLTKSNFPEEETTEYEENTTIFVEIKGAVSRPGVYELEVGDRVLEAISLAGGYKPESDSKMINHAQKVEDEMIIYVPELGEVMEDSFNISSSNSSDQLVNINKADVQSLTTLPGVGPSKAAAIITYREESGGFKVKEDLLKVTGIGQKTFEKIEPHIKVN</sequence>